<accession>A0A7D9JHK0</accession>
<reference evidence="9" key="1">
    <citation type="submission" date="2020-04" db="EMBL/GenBank/DDBJ databases">
        <authorList>
            <person name="Alioto T."/>
            <person name="Alioto T."/>
            <person name="Gomez Garrido J."/>
        </authorList>
    </citation>
    <scope>NUCLEOTIDE SEQUENCE</scope>
    <source>
        <strain evidence="9">A484AB</strain>
    </source>
</reference>
<evidence type="ECO:0000259" key="8">
    <source>
        <dbReference type="Pfam" id="PF01529"/>
    </source>
</evidence>
<keyword evidence="6 7" id="KW-0012">Acyltransferase</keyword>
<keyword evidence="2 7" id="KW-0808">Transferase</keyword>
<dbReference type="InterPro" id="IPR039859">
    <property type="entry name" value="PFA4/ZDH16/20/ERF2-like"/>
</dbReference>
<evidence type="ECO:0000256" key="5">
    <source>
        <dbReference type="ARBA" id="ARBA00023136"/>
    </source>
</evidence>
<evidence type="ECO:0000313" key="9">
    <source>
        <dbReference type="EMBL" id="CAB4029431.1"/>
    </source>
</evidence>
<dbReference type="Pfam" id="PF01529">
    <property type="entry name" value="DHHC"/>
    <property type="match status" value="1"/>
</dbReference>
<evidence type="ECO:0000256" key="2">
    <source>
        <dbReference type="ARBA" id="ARBA00022679"/>
    </source>
</evidence>
<dbReference type="OrthoDB" id="6781668at2759"/>
<proteinExistence type="inferred from homology"/>
<sequence>MLFYSFYKAWKLDPGTITATHGERKRIIVNLAEDGSLDFKSFCPTCLVRRPIRSKHCSICDCCVARMDHHCPWVDNCIGVDNHASFMIYLFSVIVCYTYVVYGAFCSNIPLTKFSWLCYIALYNANSLKIPHNSVSFVSLV</sequence>
<comment type="domain">
    <text evidence="7">The DHHC domain is required for palmitoyltransferase activity.</text>
</comment>
<dbReference type="GO" id="GO:0005783">
    <property type="term" value="C:endoplasmic reticulum"/>
    <property type="evidence" value="ECO:0007669"/>
    <property type="project" value="TreeGrafter"/>
</dbReference>
<dbReference type="GO" id="GO:0016020">
    <property type="term" value="C:membrane"/>
    <property type="evidence" value="ECO:0007669"/>
    <property type="project" value="UniProtKB-SubCell"/>
</dbReference>
<keyword evidence="3 7" id="KW-0812">Transmembrane</keyword>
<dbReference type="EMBL" id="CACRXK020016169">
    <property type="protein sequence ID" value="CAB4029431.1"/>
    <property type="molecule type" value="Genomic_DNA"/>
</dbReference>
<dbReference type="Proteomes" id="UP001152795">
    <property type="component" value="Unassembled WGS sequence"/>
</dbReference>
<dbReference type="EC" id="2.3.1.225" evidence="7"/>
<dbReference type="GO" id="GO:0006612">
    <property type="term" value="P:protein targeting to membrane"/>
    <property type="evidence" value="ECO:0007669"/>
    <property type="project" value="TreeGrafter"/>
</dbReference>
<dbReference type="GO" id="GO:0005794">
    <property type="term" value="C:Golgi apparatus"/>
    <property type="evidence" value="ECO:0007669"/>
    <property type="project" value="TreeGrafter"/>
</dbReference>
<dbReference type="GO" id="GO:0019706">
    <property type="term" value="F:protein-cysteine S-palmitoyltransferase activity"/>
    <property type="evidence" value="ECO:0007669"/>
    <property type="project" value="UniProtKB-EC"/>
</dbReference>
<protein>
    <recommendedName>
        <fullName evidence="7">Palmitoyltransferase</fullName>
        <ecNumber evidence="7">2.3.1.225</ecNumber>
    </recommendedName>
</protein>
<dbReference type="AlphaFoldDB" id="A0A7D9JHK0"/>
<dbReference type="InterPro" id="IPR001594">
    <property type="entry name" value="Palmitoyltrfase_DHHC"/>
</dbReference>
<gene>
    <name evidence="9" type="ORF">PACLA_8A074290</name>
</gene>
<comment type="caution">
    <text evidence="9">The sequence shown here is derived from an EMBL/GenBank/DDBJ whole genome shotgun (WGS) entry which is preliminary data.</text>
</comment>
<feature type="transmembrane region" description="Helical" evidence="7">
    <location>
        <begin position="86"/>
        <end position="105"/>
    </location>
</feature>
<dbReference type="PANTHER" id="PTHR22883">
    <property type="entry name" value="ZINC FINGER DHHC DOMAIN CONTAINING PROTEIN"/>
    <property type="match status" value="1"/>
</dbReference>
<comment type="catalytic activity">
    <reaction evidence="7">
        <text>L-cysteinyl-[protein] + hexadecanoyl-CoA = S-hexadecanoyl-L-cysteinyl-[protein] + CoA</text>
        <dbReference type="Rhea" id="RHEA:36683"/>
        <dbReference type="Rhea" id="RHEA-COMP:10131"/>
        <dbReference type="Rhea" id="RHEA-COMP:11032"/>
        <dbReference type="ChEBI" id="CHEBI:29950"/>
        <dbReference type="ChEBI" id="CHEBI:57287"/>
        <dbReference type="ChEBI" id="CHEBI:57379"/>
        <dbReference type="ChEBI" id="CHEBI:74151"/>
        <dbReference type="EC" id="2.3.1.225"/>
    </reaction>
</comment>
<name>A0A7D9JHK0_PARCT</name>
<keyword evidence="10" id="KW-1185">Reference proteome</keyword>
<evidence type="ECO:0000256" key="3">
    <source>
        <dbReference type="ARBA" id="ARBA00022692"/>
    </source>
</evidence>
<comment type="caution">
    <text evidence="7">Lacks conserved residue(s) required for the propagation of feature annotation.</text>
</comment>
<comment type="subcellular location">
    <subcellularLocation>
        <location evidence="1">Membrane</location>
        <topology evidence="1">Multi-pass membrane protein</topology>
    </subcellularLocation>
</comment>
<evidence type="ECO:0000256" key="4">
    <source>
        <dbReference type="ARBA" id="ARBA00022989"/>
    </source>
</evidence>
<evidence type="ECO:0000256" key="7">
    <source>
        <dbReference type="RuleBase" id="RU079119"/>
    </source>
</evidence>
<keyword evidence="4 7" id="KW-1133">Transmembrane helix</keyword>
<keyword evidence="5 7" id="KW-0472">Membrane</keyword>
<evidence type="ECO:0000256" key="1">
    <source>
        <dbReference type="ARBA" id="ARBA00004141"/>
    </source>
</evidence>
<evidence type="ECO:0000313" key="10">
    <source>
        <dbReference type="Proteomes" id="UP001152795"/>
    </source>
</evidence>
<organism evidence="9 10">
    <name type="scientific">Paramuricea clavata</name>
    <name type="common">Red gorgonian</name>
    <name type="synonym">Violescent sea-whip</name>
    <dbReference type="NCBI Taxonomy" id="317549"/>
    <lineage>
        <taxon>Eukaryota</taxon>
        <taxon>Metazoa</taxon>
        <taxon>Cnidaria</taxon>
        <taxon>Anthozoa</taxon>
        <taxon>Octocorallia</taxon>
        <taxon>Malacalcyonacea</taxon>
        <taxon>Plexauridae</taxon>
        <taxon>Paramuricea</taxon>
    </lineage>
</organism>
<feature type="domain" description="Palmitoyltransferase DHHC" evidence="8">
    <location>
        <begin position="38"/>
        <end position="117"/>
    </location>
</feature>
<evidence type="ECO:0000256" key="6">
    <source>
        <dbReference type="ARBA" id="ARBA00023315"/>
    </source>
</evidence>
<dbReference type="PROSITE" id="PS50216">
    <property type="entry name" value="DHHC"/>
    <property type="match status" value="1"/>
</dbReference>
<comment type="similarity">
    <text evidence="7">Belongs to the DHHC palmitoyltransferase family.</text>
</comment>